<comment type="catalytic activity">
    <reaction evidence="9 10">
        <text>a long-chain fatty acyl-CoA + 2 NADPH + 2 H(+) = a long-chain primary fatty alcohol + 2 NADP(+) + CoA</text>
        <dbReference type="Rhea" id="RHEA:52716"/>
        <dbReference type="ChEBI" id="CHEBI:15378"/>
        <dbReference type="ChEBI" id="CHEBI:57287"/>
        <dbReference type="ChEBI" id="CHEBI:57783"/>
        <dbReference type="ChEBI" id="CHEBI:58349"/>
        <dbReference type="ChEBI" id="CHEBI:77396"/>
        <dbReference type="ChEBI" id="CHEBI:83139"/>
        <dbReference type="EC" id="1.2.1.84"/>
    </reaction>
</comment>
<dbReference type="CDD" id="cd09071">
    <property type="entry name" value="FAR_C"/>
    <property type="match status" value="1"/>
</dbReference>
<dbReference type="SUPFAM" id="SSF51735">
    <property type="entry name" value="NAD(P)-binding Rossmann-fold domains"/>
    <property type="match status" value="1"/>
</dbReference>
<dbReference type="CDD" id="cd05236">
    <property type="entry name" value="FAR-N_SDR_e"/>
    <property type="match status" value="1"/>
</dbReference>
<reference evidence="13" key="1">
    <citation type="submission" date="2022-01" db="EMBL/GenBank/DDBJ databases">
        <authorList>
            <person name="King R."/>
        </authorList>
    </citation>
    <scope>NUCLEOTIDE SEQUENCE</scope>
</reference>
<sequence length="523" mass="59071">MENDTNNNSDRNGSVEAFYRGGCILVTGGTGFVGKALVEKLLRSCPGIDTVYLLIRPKKGLTPQARLKELLDNVVFDRVRDAGLLSKVVGVVGDVMEPELGLSATDREILTRRVTVVFHSAATVKFNETLRDAVKLNTMGTQAVIELCKHMVQLRAVIHVSTAYSNADKIEVEEKVYPPPASPEWIVSCLQQVSPEMMDHLAIALTQNHPNTYTVTKAMAESIVEQHAEELPIAIVRPSIVTAAWQEPFPGWVDNFAGITGIMCEIARGTIRSIICNDKYLVDIIPVDIVVDTLIVAAWHTATFRKSVVPVYNCTSGTLNPITWKQLGILTLKHSYSTPSKYVQWYPGFSFTTNRLMHNVKDVLLHTFPAFMMDVLLRIRGAKPMNLIFQPTVVKGLKRPTFIDLLNNKVFWSMLKLCKRIRFAAKSGEFFSLHEWKFYCDNQAALNNDMSEHDRSVFHTEVSKIGWDDYVKLFLIGIRKYGLKDSLDSLPAAMKKLNRLLWLQRVGKLVTFYLIYKLVMRFR</sequence>
<dbReference type="Pfam" id="PF03015">
    <property type="entry name" value="Sterile"/>
    <property type="match status" value="1"/>
</dbReference>
<dbReference type="AlphaFoldDB" id="A0A9P0H7B3"/>
<dbReference type="Gene3D" id="3.40.50.720">
    <property type="entry name" value="NAD(P)-binding Rossmann-like Domain"/>
    <property type="match status" value="1"/>
</dbReference>
<dbReference type="InterPro" id="IPR026055">
    <property type="entry name" value="FAR"/>
</dbReference>
<evidence type="ECO:0000256" key="7">
    <source>
        <dbReference type="ARBA" id="ARBA00023098"/>
    </source>
</evidence>
<feature type="domain" description="Thioester reductase (TE)" evidence="12">
    <location>
        <begin position="26"/>
        <end position="293"/>
    </location>
</feature>
<evidence type="ECO:0000259" key="12">
    <source>
        <dbReference type="Pfam" id="PF07993"/>
    </source>
</evidence>
<dbReference type="EC" id="1.2.1.84" evidence="10"/>
<keyword evidence="10" id="KW-0560">Oxidoreductase</keyword>
<proteinExistence type="inferred from homology"/>
<evidence type="ECO:0000256" key="9">
    <source>
        <dbReference type="ARBA" id="ARBA00052530"/>
    </source>
</evidence>
<comment type="function">
    <text evidence="10">Catalyzes the reduction of fatty acyl-CoA to fatty alcohols.</text>
</comment>
<keyword evidence="7 10" id="KW-0443">Lipid metabolism</keyword>
<evidence type="ECO:0000256" key="10">
    <source>
        <dbReference type="RuleBase" id="RU363097"/>
    </source>
</evidence>
<keyword evidence="6" id="KW-1133">Transmembrane helix</keyword>
<comment type="subcellular location">
    <subcellularLocation>
        <location evidence="1">Membrane</location>
        <topology evidence="1">Multi-pass membrane protein</topology>
    </subcellularLocation>
</comment>
<dbReference type="OrthoDB" id="429813at2759"/>
<dbReference type="Pfam" id="PF07993">
    <property type="entry name" value="NAD_binding_4"/>
    <property type="match status" value="1"/>
</dbReference>
<evidence type="ECO:0000313" key="13">
    <source>
        <dbReference type="EMBL" id="CAH1396785.1"/>
    </source>
</evidence>
<feature type="domain" description="Fatty acyl-CoA reductase C-terminal" evidence="11">
    <location>
        <begin position="365"/>
        <end position="485"/>
    </location>
</feature>
<dbReference type="GO" id="GO:0080019">
    <property type="term" value="F:alcohol-forming very long-chain fatty acyl-CoA reductase activity"/>
    <property type="evidence" value="ECO:0007669"/>
    <property type="project" value="InterPro"/>
</dbReference>
<dbReference type="GO" id="GO:0016020">
    <property type="term" value="C:membrane"/>
    <property type="evidence" value="ECO:0007669"/>
    <property type="project" value="UniProtKB-SubCell"/>
</dbReference>
<name>A0A9P0H7B3_NEZVI</name>
<dbReference type="FunFam" id="3.40.50.720:FF:000143">
    <property type="entry name" value="Fatty acyl-CoA reductase"/>
    <property type="match status" value="1"/>
</dbReference>
<evidence type="ECO:0000256" key="1">
    <source>
        <dbReference type="ARBA" id="ARBA00004141"/>
    </source>
</evidence>
<keyword evidence="14" id="KW-1185">Reference proteome</keyword>
<dbReference type="Proteomes" id="UP001152798">
    <property type="component" value="Chromosome 3"/>
</dbReference>
<gene>
    <name evidence="13" type="ORF">NEZAVI_LOCUS6776</name>
</gene>
<dbReference type="InterPro" id="IPR013120">
    <property type="entry name" value="FAR_NAD-bd"/>
</dbReference>
<evidence type="ECO:0000313" key="14">
    <source>
        <dbReference type="Proteomes" id="UP001152798"/>
    </source>
</evidence>
<organism evidence="13 14">
    <name type="scientific">Nezara viridula</name>
    <name type="common">Southern green stink bug</name>
    <name type="synonym">Cimex viridulus</name>
    <dbReference type="NCBI Taxonomy" id="85310"/>
    <lineage>
        <taxon>Eukaryota</taxon>
        <taxon>Metazoa</taxon>
        <taxon>Ecdysozoa</taxon>
        <taxon>Arthropoda</taxon>
        <taxon>Hexapoda</taxon>
        <taxon>Insecta</taxon>
        <taxon>Pterygota</taxon>
        <taxon>Neoptera</taxon>
        <taxon>Paraneoptera</taxon>
        <taxon>Hemiptera</taxon>
        <taxon>Heteroptera</taxon>
        <taxon>Panheteroptera</taxon>
        <taxon>Pentatomomorpha</taxon>
        <taxon>Pentatomoidea</taxon>
        <taxon>Pentatomidae</taxon>
        <taxon>Pentatominae</taxon>
        <taxon>Nezara</taxon>
    </lineage>
</organism>
<evidence type="ECO:0000256" key="5">
    <source>
        <dbReference type="ARBA" id="ARBA00022857"/>
    </source>
</evidence>
<accession>A0A9P0H7B3</accession>
<evidence type="ECO:0000256" key="4">
    <source>
        <dbReference type="ARBA" id="ARBA00022692"/>
    </source>
</evidence>
<dbReference type="GO" id="GO:0035336">
    <property type="term" value="P:long-chain fatty-acyl-CoA metabolic process"/>
    <property type="evidence" value="ECO:0007669"/>
    <property type="project" value="TreeGrafter"/>
</dbReference>
<protein>
    <recommendedName>
        <fullName evidence="10">Fatty acyl-CoA reductase</fullName>
        <ecNumber evidence="10">1.2.1.84</ecNumber>
    </recommendedName>
</protein>
<dbReference type="GO" id="GO:0102965">
    <property type="term" value="F:alcohol-forming long-chain fatty acyl-CoA reductase activity"/>
    <property type="evidence" value="ECO:0007669"/>
    <property type="project" value="UniProtKB-EC"/>
</dbReference>
<dbReference type="PANTHER" id="PTHR11011:SF107">
    <property type="entry name" value="FATTY ACYL-COA REDUCTASE"/>
    <property type="match status" value="1"/>
</dbReference>
<dbReference type="EMBL" id="OV725079">
    <property type="protein sequence ID" value="CAH1396785.1"/>
    <property type="molecule type" value="Genomic_DNA"/>
</dbReference>
<dbReference type="InterPro" id="IPR036291">
    <property type="entry name" value="NAD(P)-bd_dom_sf"/>
</dbReference>
<evidence type="ECO:0000256" key="2">
    <source>
        <dbReference type="ARBA" id="ARBA00005928"/>
    </source>
</evidence>
<dbReference type="InterPro" id="IPR033640">
    <property type="entry name" value="FAR_C"/>
</dbReference>
<evidence type="ECO:0000256" key="8">
    <source>
        <dbReference type="ARBA" id="ARBA00023136"/>
    </source>
</evidence>
<dbReference type="PANTHER" id="PTHR11011">
    <property type="entry name" value="MALE STERILITY PROTEIN 2-RELATED"/>
    <property type="match status" value="1"/>
</dbReference>
<keyword evidence="8" id="KW-0472">Membrane</keyword>
<keyword evidence="5 10" id="KW-0521">NADP</keyword>
<keyword evidence="3 10" id="KW-0444">Lipid biosynthesis</keyword>
<dbReference type="GO" id="GO:0005777">
    <property type="term" value="C:peroxisome"/>
    <property type="evidence" value="ECO:0007669"/>
    <property type="project" value="TreeGrafter"/>
</dbReference>
<evidence type="ECO:0000256" key="6">
    <source>
        <dbReference type="ARBA" id="ARBA00022989"/>
    </source>
</evidence>
<keyword evidence="4" id="KW-0812">Transmembrane</keyword>
<evidence type="ECO:0000259" key="11">
    <source>
        <dbReference type="Pfam" id="PF03015"/>
    </source>
</evidence>
<comment type="similarity">
    <text evidence="2 10">Belongs to the fatty acyl-CoA reductase family.</text>
</comment>
<evidence type="ECO:0000256" key="3">
    <source>
        <dbReference type="ARBA" id="ARBA00022516"/>
    </source>
</evidence>